<evidence type="ECO:0000313" key="2">
    <source>
        <dbReference type="Proteomes" id="UP000307440"/>
    </source>
</evidence>
<organism evidence="1 2">
    <name type="scientific">Coprinopsis marcescibilis</name>
    <name type="common">Agaric fungus</name>
    <name type="synonym">Psathyrella marcescibilis</name>
    <dbReference type="NCBI Taxonomy" id="230819"/>
    <lineage>
        <taxon>Eukaryota</taxon>
        <taxon>Fungi</taxon>
        <taxon>Dikarya</taxon>
        <taxon>Basidiomycota</taxon>
        <taxon>Agaricomycotina</taxon>
        <taxon>Agaricomycetes</taxon>
        <taxon>Agaricomycetidae</taxon>
        <taxon>Agaricales</taxon>
        <taxon>Agaricineae</taxon>
        <taxon>Psathyrellaceae</taxon>
        <taxon>Coprinopsis</taxon>
    </lineage>
</organism>
<accession>A0A5C3LED0</accession>
<keyword evidence="2" id="KW-1185">Reference proteome</keyword>
<dbReference type="Proteomes" id="UP000307440">
    <property type="component" value="Unassembled WGS sequence"/>
</dbReference>
<dbReference type="AlphaFoldDB" id="A0A5C3LED0"/>
<proteinExistence type="predicted"/>
<name>A0A5C3LED0_COPMA</name>
<reference evidence="1 2" key="1">
    <citation type="journal article" date="2019" name="Nat. Ecol. Evol.">
        <title>Megaphylogeny resolves global patterns of mushroom evolution.</title>
        <authorList>
            <person name="Varga T."/>
            <person name="Krizsan K."/>
            <person name="Foldi C."/>
            <person name="Dima B."/>
            <person name="Sanchez-Garcia M."/>
            <person name="Sanchez-Ramirez S."/>
            <person name="Szollosi G.J."/>
            <person name="Szarkandi J.G."/>
            <person name="Papp V."/>
            <person name="Albert L."/>
            <person name="Andreopoulos W."/>
            <person name="Angelini C."/>
            <person name="Antonin V."/>
            <person name="Barry K.W."/>
            <person name="Bougher N.L."/>
            <person name="Buchanan P."/>
            <person name="Buyck B."/>
            <person name="Bense V."/>
            <person name="Catcheside P."/>
            <person name="Chovatia M."/>
            <person name="Cooper J."/>
            <person name="Damon W."/>
            <person name="Desjardin D."/>
            <person name="Finy P."/>
            <person name="Geml J."/>
            <person name="Haridas S."/>
            <person name="Hughes K."/>
            <person name="Justo A."/>
            <person name="Karasinski D."/>
            <person name="Kautmanova I."/>
            <person name="Kiss B."/>
            <person name="Kocsube S."/>
            <person name="Kotiranta H."/>
            <person name="LaButti K.M."/>
            <person name="Lechner B.E."/>
            <person name="Liimatainen K."/>
            <person name="Lipzen A."/>
            <person name="Lukacs Z."/>
            <person name="Mihaltcheva S."/>
            <person name="Morgado L.N."/>
            <person name="Niskanen T."/>
            <person name="Noordeloos M.E."/>
            <person name="Ohm R.A."/>
            <person name="Ortiz-Santana B."/>
            <person name="Ovrebo C."/>
            <person name="Racz N."/>
            <person name="Riley R."/>
            <person name="Savchenko A."/>
            <person name="Shiryaev A."/>
            <person name="Soop K."/>
            <person name="Spirin V."/>
            <person name="Szebenyi C."/>
            <person name="Tomsovsky M."/>
            <person name="Tulloss R.E."/>
            <person name="Uehling J."/>
            <person name="Grigoriev I.V."/>
            <person name="Vagvolgyi C."/>
            <person name="Papp T."/>
            <person name="Martin F.M."/>
            <person name="Miettinen O."/>
            <person name="Hibbett D.S."/>
            <person name="Nagy L.G."/>
        </authorList>
    </citation>
    <scope>NUCLEOTIDE SEQUENCE [LARGE SCALE GENOMIC DNA]</scope>
    <source>
        <strain evidence="1 2">CBS 121175</strain>
    </source>
</reference>
<protein>
    <submittedName>
        <fullName evidence="1">Uncharacterized protein</fullName>
    </submittedName>
</protein>
<sequence length="315" mass="35388">MAEVVQNVIGDDRVPVGDYPCPSRLTAKYEMETCSRIHITPARPAFASAPRALELKAGLYRARSTSPSQSSYPAAECPTPVRRTILDLKWLKKQRLRHGCATNNPSHDGYSHPSVLPPSADADTQYDTTNPAHMGRRSKYGFTYPSRASLRLSVVVSSSYQDAASPLVCDCLGPTSIINLGRWEEELPLAIITILSLKLTMPAGESLQHHIAPLFPTVPRWMEVSKSKELPRLNALQVRTAPFGLRVGKHWEIEIRVLYDFGGREVMRSDDFRQPRFEPPVYYVLTPTYVRVHGEELAECFSNREHAGHRQEPQL</sequence>
<gene>
    <name evidence="1" type="ORF">FA15DRAFT_690894</name>
</gene>
<evidence type="ECO:0000313" key="1">
    <source>
        <dbReference type="EMBL" id="TFK30296.1"/>
    </source>
</evidence>
<dbReference type="EMBL" id="ML210147">
    <property type="protein sequence ID" value="TFK30296.1"/>
    <property type="molecule type" value="Genomic_DNA"/>
</dbReference>